<gene>
    <name evidence="1" type="ORF">SBD_8164</name>
</gene>
<evidence type="ECO:0000313" key="2">
    <source>
        <dbReference type="Proteomes" id="UP000030760"/>
    </source>
</evidence>
<organism evidence="1 2">
    <name type="scientific">Streptomyces bottropensis ATCC 25435</name>
    <dbReference type="NCBI Taxonomy" id="1054862"/>
    <lineage>
        <taxon>Bacteria</taxon>
        <taxon>Bacillati</taxon>
        <taxon>Actinomycetota</taxon>
        <taxon>Actinomycetes</taxon>
        <taxon>Kitasatosporales</taxon>
        <taxon>Streptomycetaceae</taxon>
        <taxon>Streptomyces</taxon>
    </lineage>
</organism>
<protein>
    <submittedName>
        <fullName evidence="1">Uncharacterized protein</fullName>
    </submittedName>
</protein>
<evidence type="ECO:0000313" key="1">
    <source>
        <dbReference type="EMBL" id="EMF50600.1"/>
    </source>
</evidence>
<dbReference type="EMBL" id="KB405098">
    <property type="protein sequence ID" value="EMF50600.1"/>
    <property type="molecule type" value="Genomic_DNA"/>
</dbReference>
<dbReference type="Proteomes" id="UP000030760">
    <property type="component" value="Unassembled WGS sequence"/>
</dbReference>
<proteinExistence type="predicted"/>
<reference evidence="2" key="1">
    <citation type="journal article" date="2013" name="Genome Announc.">
        <title>Draft Genome Sequence of Streptomyces bottropensis ATCC 25435, a Bottromycin-Producing Actinomycete.</title>
        <authorList>
            <person name="Zhang H."/>
            <person name="Zhou W."/>
            <person name="Zhuang Y."/>
            <person name="Liang X."/>
            <person name="Liu T."/>
        </authorList>
    </citation>
    <scope>NUCLEOTIDE SEQUENCE [LARGE SCALE GENOMIC DNA]</scope>
    <source>
        <strain evidence="2">ATCC 25435</strain>
    </source>
</reference>
<sequence>MTRRSQIPVAVFVALEQNQVLEERAVFRQAQSTYEKPLVIA</sequence>
<accession>M3FCQ7</accession>
<name>M3FCQ7_9ACTN</name>
<dbReference type="AlphaFoldDB" id="M3FCQ7"/>